<evidence type="ECO:0000256" key="3">
    <source>
        <dbReference type="ARBA" id="ARBA00022517"/>
    </source>
</evidence>
<organism evidence="8 9">
    <name type="scientific">Nasonia vitripennis</name>
    <name type="common">Parasitic wasp</name>
    <dbReference type="NCBI Taxonomy" id="7425"/>
    <lineage>
        <taxon>Eukaryota</taxon>
        <taxon>Metazoa</taxon>
        <taxon>Ecdysozoa</taxon>
        <taxon>Arthropoda</taxon>
        <taxon>Hexapoda</taxon>
        <taxon>Insecta</taxon>
        <taxon>Pterygota</taxon>
        <taxon>Neoptera</taxon>
        <taxon>Endopterygota</taxon>
        <taxon>Hymenoptera</taxon>
        <taxon>Apocrita</taxon>
        <taxon>Proctotrupomorpha</taxon>
        <taxon>Chalcidoidea</taxon>
        <taxon>Pteromalidae</taxon>
        <taxon>Pteromalinae</taxon>
        <taxon>Nasonia</taxon>
    </lineage>
</organism>
<comment type="function">
    <text evidence="6">Involved in nucleolar processing of pre-18S ribosomal RNA. Has a role in the nuclear export of 40S pre-ribosomal subunit to the cytoplasm.</text>
</comment>
<proteinExistence type="inferred from homology"/>
<dbReference type="PANTHER" id="PTHR23183">
    <property type="entry name" value="NOP14"/>
    <property type="match status" value="1"/>
</dbReference>
<dbReference type="GO" id="GO:0030692">
    <property type="term" value="C:Noc4p-Nop14p complex"/>
    <property type="evidence" value="ECO:0007669"/>
    <property type="project" value="TreeGrafter"/>
</dbReference>
<feature type="region of interest" description="Disordered" evidence="7">
    <location>
        <begin position="1"/>
        <end position="30"/>
    </location>
</feature>
<keyword evidence="4" id="KW-0698">rRNA processing</keyword>
<sequence>MAKVKNKKSNLADSYAKRRKQQQTKKTLTPFEVHVNRDKQKVLGRKSKADTGLPGIARTKAIAKRKNTLLNEYKVRDKDNIFLDRRIGERNSGMTQEDKAMARFAAERVKAHSKKNIFNLNDEEVLTHRGQSLMDIEKYDDPRSDEDDYSDDENKTGKLDKKFVGDAHFGGGVLSKPDSEMSRKDLIEQLIVESKKRKAERQKVREQTIDLTEKLDSEWRDLLPLVASSNKALKEVELEKPKADDYDIAMRELKFEARGMPTDKLKPEEQIAKEEKIKLEKLEEDRLARMKGFSEEAEFQRKHKSADDLDDFHIERIVDEGSDNENDAPDLQSILAKHKNKIKNNENIEADDRDEDEEGEEDEDEEAEEDENEEGEEGSEDENLSEEADEDDGEEEEDGEESEDDLSDLKESESSEDEEEIENTDINDKEKATKRDNIVHKKTESVKDSSVKSVANDDSTKGQKSPVIVNTETVDESTENTESYVNIEEREAIMEKARQELPYTFKAPATYEELLDLFKDKNPDYQAVIVERIVKCNHWKLAERNKEKLLNLFSYLMQYLDTLASVNSLKDTEKFFKIFDRLCPHLYDLTQANPVGTKIHLQEILKQKHDQFENNIKVYPGLDTLFLFKLVSIIYPTSDFRHPIVTPCLVFMSQILLRCKVKKKSDISKGLFVCTLILEYTVLSKRWSPAVINYLRGVIYVSLPKPFSKVIKVIPPFKSVGDTSNILVLEENHKKSDIDPATVKMQIEDLVEVEMDDDYRLRTFVTALNLLCEFEKHCSELDAAFSIFEPILTLFECGSVKRYPSKVREKVKTLIDELKTLKEKVLEPLAYDKKKPKALRMYEPRIEVVHDGKRHKPMSKEKAEREKLLHKLKKETKSAIREIRRDNDFISKVKIKQQIASDAERKRKVKEIFGDAAMQQSELKKFKKKK</sequence>
<dbReference type="KEGG" id="nvi:100123243"/>
<comment type="subcellular location">
    <subcellularLocation>
        <location evidence="1">Nucleus</location>
        <location evidence="1">Nucleolus</location>
    </subcellularLocation>
</comment>
<dbReference type="InParanoid" id="A0A7M7LJT9"/>
<evidence type="ECO:0000256" key="7">
    <source>
        <dbReference type="SAM" id="MobiDB-lite"/>
    </source>
</evidence>
<evidence type="ECO:0000256" key="1">
    <source>
        <dbReference type="ARBA" id="ARBA00004604"/>
    </source>
</evidence>
<evidence type="ECO:0000313" key="8">
    <source>
        <dbReference type="EnsemblMetazoa" id="XP_001606853"/>
    </source>
</evidence>
<dbReference type="PANTHER" id="PTHR23183:SF0">
    <property type="entry name" value="NUCLEOLAR PROTEIN 14"/>
    <property type="match status" value="1"/>
</dbReference>
<name>A0A7M7LJT9_NASVI</name>
<dbReference type="GO" id="GO:0030490">
    <property type="term" value="P:maturation of SSU-rRNA"/>
    <property type="evidence" value="ECO:0007669"/>
    <property type="project" value="TreeGrafter"/>
</dbReference>
<dbReference type="InterPro" id="IPR007276">
    <property type="entry name" value="Nop14"/>
</dbReference>
<evidence type="ECO:0000256" key="5">
    <source>
        <dbReference type="ARBA" id="ARBA00023242"/>
    </source>
</evidence>
<protein>
    <recommendedName>
        <fullName evidence="10">Nucleolar protein 14 homolog</fullName>
    </recommendedName>
</protein>
<feature type="compositionally biased region" description="Basic and acidic residues" evidence="7">
    <location>
        <begin position="426"/>
        <end position="450"/>
    </location>
</feature>
<evidence type="ECO:0000313" key="9">
    <source>
        <dbReference type="Proteomes" id="UP000002358"/>
    </source>
</evidence>
<evidence type="ECO:0008006" key="10">
    <source>
        <dbReference type="Google" id="ProtNLM"/>
    </source>
</evidence>
<dbReference type="EnsemblMetazoa" id="XM_001606803">
    <property type="protein sequence ID" value="XP_001606853"/>
    <property type="gene ID" value="LOC100123243"/>
</dbReference>
<dbReference type="GO" id="GO:0032040">
    <property type="term" value="C:small-subunit processome"/>
    <property type="evidence" value="ECO:0007669"/>
    <property type="project" value="InterPro"/>
</dbReference>
<dbReference type="Proteomes" id="UP000002358">
    <property type="component" value="Chromosome 4"/>
</dbReference>
<comment type="similarity">
    <text evidence="2">Belongs to the NOP14 family.</text>
</comment>
<evidence type="ECO:0000256" key="6">
    <source>
        <dbReference type="ARBA" id="ARBA00024695"/>
    </source>
</evidence>
<feature type="region of interest" description="Disordered" evidence="7">
    <location>
        <begin position="137"/>
        <end position="156"/>
    </location>
</feature>
<dbReference type="OrthoDB" id="441771at2759"/>
<dbReference type="FunCoup" id="A0A7M7LJT9">
    <property type="interactions" value="1827"/>
</dbReference>
<evidence type="ECO:0000256" key="4">
    <source>
        <dbReference type="ARBA" id="ARBA00022552"/>
    </source>
</evidence>
<keyword evidence="9" id="KW-1185">Reference proteome</keyword>
<feature type="compositionally biased region" description="Acidic residues" evidence="7">
    <location>
        <begin position="348"/>
        <end position="406"/>
    </location>
</feature>
<keyword evidence="3" id="KW-0690">Ribosome biogenesis</keyword>
<feature type="region of interest" description="Disordered" evidence="7">
    <location>
        <begin position="316"/>
        <end position="481"/>
    </location>
</feature>
<dbReference type="Pfam" id="PF04147">
    <property type="entry name" value="Nop14"/>
    <property type="match status" value="1"/>
</dbReference>
<feature type="compositionally biased region" description="Acidic residues" evidence="7">
    <location>
        <begin position="414"/>
        <end position="425"/>
    </location>
</feature>
<evidence type="ECO:0000256" key="2">
    <source>
        <dbReference type="ARBA" id="ARBA00007466"/>
    </source>
</evidence>
<keyword evidence="5" id="KW-0539">Nucleus</keyword>
<dbReference type="AlphaFoldDB" id="A0A7M7LJT9"/>
<dbReference type="GeneID" id="100123243"/>
<dbReference type="RefSeq" id="XP_001606853.2">
    <property type="nucleotide sequence ID" value="XM_001606803.6"/>
</dbReference>
<reference evidence="8" key="1">
    <citation type="submission" date="2021-01" db="UniProtKB">
        <authorList>
            <consortium name="EnsemblMetazoa"/>
        </authorList>
    </citation>
    <scope>IDENTIFICATION</scope>
</reference>
<accession>A0A7M7LJT9</accession>